<evidence type="ECO:0000256" key="5">
    <source>
        <dbReference type="RuleBase" id="RU362076"/>
    </source>
</evidence>
<dbReference type="Gene3D" id="2.30.30.910">
    <property type="match status" value="1"/>
</dbReference>
<evidence type="ECO:0000256" key="3">
    <source>
        <dbReference type="ARBA" id="ARBA00022795"/>
    </source>
</evidence>
<evidence type="ECO:0000256" key="1">
    <source>
        <dbReference type="ARBA" id="ARBA00010577"/>
    </source>
</evidence>
<name>A0AAN2BLP5_9GAMM</name>
<dbReference type="Pfam" id="PF13861">
    <property type="entry name" value="FLgD_tudor"/>
    <property type="match status" value="1"/>
</dbReference>
<dbReference type="Pfam" id="PF03963">
    <property type="entry name" value="FlgD"/>
    <property type="match status" value="1"/>
</dbReference>
<evidence type="ECO:0000256" key="2">
    <source>
        <dbReference type="ARBA" id="ARBA00016013"/>
    </source>
</evidence>
<keyword evidence="7" id="KW-0282">Flagellum</keyword>
<dbReference type="KEGG" id="marq:MARGE09_P3505"/>
<gene>
    <name evidence="7" type="ORF">MARGE09_P3505</name>
</gene>
<protein>
    <recommendedName>
        <fullName evidence="2 5">Basal-body rod modification protein FlgD</fullName>
    </recommendedName>
</protein>
<reference evidence="7 8" key="1">
    <citation type="journal article" date="2022" name="IScience">
        <title>An ultrasensitive nanofiber-based assay for enzymatic hydrolysis and deep-sea microbial degradation of cellulose.</title>
        <authorList>
            <person name="Tsudome M."/>
            <person name="Tachioka M."/>
            <person name="Miyazaki M."/>
            <person name="Uchimura K."/>
            <person name="Tsuda M."/>
            <person name="Takaki Y."/>
            <person name="Deguchi S."/>
        </authorList>
    </citation>
    <scope>NUCLEOTIDE SEQUENCE [LARGE SCALE GENOMIC DNA]</scope>
    <source>
        <strain evidence="7 8">GE09</strain>
    </source>
</reference>
<dbReference type="InterPro" id="IPR005648">
    <property type="entry name" value="FlgD"/>
</dbReference>
<keyword evidence="8" id="KW-1185">Reference proteome</keyword>
<organism evidence="7 8">
    <name type="scientific">Marinagarivorans cellulosilyticus</name>
    <dbReference type="NCBI Taxonomy" id="2721545"/>
    <lineage>
        <taxon>Bacteria</taxon>
        <taxon>Pseudomonadati</taxon>
        <taxon>Pseudomonadota</taxon>
        <taxon>Gammaproteobacteria</taxon>
        <taxon>Cellvibrionales</taxon>
        <taxon>Cellvibrionaceae</taxon>
        <taxon>Marinagarivorans</taxon>
    </lineage>
</organism>
<evidence type="ECO:0000259" key="6">
    <source>
        <dbReference type="Pfam" id="PF13861"/>
    </source>
</evidence>
<keyword evidence="3 5" id="KW-1005">Bacterial flagellum biogenesis</keyword>
<comment type="function">
    <text evidence="4 5">Required for flagellar hook formation. May act as a scaffolding protein.</text>
</comment>
<dbReference type="EMBL" id="AP023086">
    <property type="protein sequence ID" value="BCD99304.1"/>
    <property type="molecule type" value="Genomic_DNA"/>
</dbReference>
<dbReference type="Gene3D" id="2.60.40.4070">
    <property type="match status" value="1"/>
</dbReference>
<dbReference type="RefSeq" id="WP_236984460.1">
    <property type="nucleotide sequence ID" value="NZ_AP023086.1"/>
</dbReference>
<sequence length="237" mass="25018">MTVSAVGQSSAIDELGIANKTKDDPKSGELGQKAFLKLMITQMENQDPLSPQENTEFIAQLAQFSSVEALDSMNNKFDNLTENFVANQALQASSLVGRSVAVPSEIAQLDPNNVVAASVDIPASTQDVSVKIYSEGGALLDQANIGAHSAGEMVVRWNGQQLEVNGTVMDWESSAEGGQPAGIYRIEFEASIDGEPTQLEAALSANVNSVTVGKDGMLTLNLAGIGPVKMSDVKQFN</sequence>
<keyword evidence="7" id="KW-0969">Cilium</keyword>
<comment type="similarity">
    <text evidence="1 5">Belongs to the FlgD family.</text>
</comment>
<evidence type="ECO:0000256" key="4">
    <source>
        <dbReference type="ARBA" id="ARBA00024746"/>
    </source>
</evidence>
<accession>A0AAN2BLP5</accession>
<dbReference type="Proteomes" id="UP001320119">
    <property type="component" value="Chromosome"/>
</dbReference>
<evidence type="ECO:0000313" key="8">
    <source>
        <dbReference type="Proteomes" id="UP001320119"/>
    </source>
</evidence>
<dbReference type="InterPro" id="IPR025963">
    <property type="entry name" value="FLgD_Tudor"/>
</dbReference>
<dbReference type="AlphaFoldDB" id="A0AAN2BLP5"/>
<proteinExistence type="inferred from homology"/>
<keyword evidence="7" id="KW-0966">Cell projection</keyword>
<evidence type="ECO:0000313" key="7">
    <source>
        <dbReference type="EMBL" id="BCD99304.1"/>
    </source>
</evidence>
<dbReference type="GO" id="GO:0044781">
    <property type="term" value="P:bacterial-type flagellum organization"/>
    <property type="evidence" value="ECO:0007669"/>
    <property type="project" value="UniProtKB-UniRule"/>
</dbReference>
<feature type="domain" description="FlgD Tudor-like" evidence="6">
    <location>
        <begin position="87"/>
        <end position="234"/>
    </location>
</feature>